<gene>
    <name evidence="1" type="ORF">QEH52_06955</name>
</gene>
<dbReference type="Proteomes" id="UP001225316">
    <property type="component" value="Unassembled WGS sequence"/>
</dbReference>
<evidence type="ECO:0000313" key="1">
    <source>
        <dbReference type="EMBL" id="MDQ8207239.1"/>
    </source>
</evidence>
<accession>A0ABU1ASV5</accession>
<sequence length="90" mass="10857">HNLMVMLECDITGKHAIINHKEIRRCEKRDTRARQECKQQNRPYSPLLFSNPRRRSQLTLKFIRWLRHHLRVGSFISQALQSLRQIYAAF</sequence>
<evidence type="ECO:0008006" key="3">
    <source>
        <dbReference type="Google" id="ProtNLM"/>
    </source>
</evidence>
<feature type="non-terminal residue" evidence="1">
    <location>
        <position position="1"/>
    </location>
</feature>
<name>A0ABU1ASV5_9BACT</name>
<comment type="caution">
    <text evidence="1">The sequence shown here is derived from an EMBL/GenBank/DDBJ whole genome shotgun (WGS) entry which is preliminary data.</text>
</comment>
<proteinExistence type="predicted"/>
<keyword evidence="2" id="KW-1185">Reference proteome</keyword>
<dbReference type="EMBL" id="JARXHW010000011">
    <property type="protein sequence ID" value="MDQ8207239.1"/>
    <property type="molecule type" value="Genomic_DNA"/>
</dbReference>
<organism evidence="1 2">
    <name type="scientific">Thalassobacterium maritimum</name>
    <dbReference type="NCBI Taxonomy" id="3041265"/>
    <lineage>
        <taxon>Bacteria</taxon>
        <taxon>Pseudomonadati</taxon>
        <taxon>Verrucomicrobiota</taxon>
        <taxon>Opitutia</taxon>
        <taxon>Puniceicoccales</taxon>
        <taxon>Coraliomargaritaceae</taxon>
        <taxon>Thalassobacterium</taxon>
    </lineage>
</organism>
<reference evidence="1 2" key="1">
    <citation type="submission" date="2023-04" db="EMBL/GenBank/DDBJ databases">
        <title>A novel bacteria isolated from coastal sediment.</title>
        <authorList>
            <person name="Liu X.-J."/>
            <person name="Du Z.-J."/>
        </authorList>
    </citation>
    <scope>NUCLEOTIDE SEQUENCE [LARGE SCALE GENOMIC DNA]</scope>
    <source>
        <strain evidence="1 2">SDUM461003</strain>
    </source>
</reference>
<protein>
    <recommendedName>
        <fullName evidence="3">Transposase</fullName>
    </recommendedName>
</protein>
<evidence type="ECO:0000313" key="2">
    <source>
        <dbReference type="Proteomes" id="UP001225316"/>
    </source>
</evidence>
<dbReference type="RefSeq" id="WP_308949375.1">
    <property type="nucleotide sequence ID" value="NZ_JARXHW010000011.1"/>
</dbReference>